<reference evidence="1 2" key="1">
    <citation type="submission" date="2020-08" db="EMBL/GenBank/DDBJ databases">
        <title>Sequencing the genomes of 1000 actinobacteria strains.</title>
        <authorList>
            <person name="Klenk H.-P."/>
        </authorList>
    </citation>
    <scope>NUCLEOTIDE SEQUENCE [LARGE SCALE GENOMIC DNA]</scope>
    <source>
        <strain evidence="1 2">DSM 27064</strain>
    </source>
</reference>
<name>A0A840DD72_9MICO</name>
<sequence length="111" mass="11515">MITTAEIAGNSRITPRALQRLVAAIAAELLGTSIDKVRASVTDSASKLAIEVSGPLAVAPLGQTVTLPLTQRLELVRSELAAKVTALSGRAVITTALEITAAEIKKEGRVK</sequence>
<dbReference type="EMBL" id="JACIFD010000006">
    <property type="protein sequence ID" value="MBB4071411.1"/>
    <property type="molecule type" value="Genomic_DNA"/>
</dbReference>
<organism evidence="1 2">
    <name type="scientific">Canibacter oris</name>
    <dbReference type="NCBI Taxonomy" id="1365628"/>
    <lineage>
        <taxon>Bacteria</taxon>
        <taxon>Bacillati</taxon>
        <taxon>Actinomycetota</taxon>
        <taxon>Actinomycetes</taxon>
        <taxon>Micrococcales</taxon>
        <taxon>Microbacteriaceae</taxon>
        <taxon>Canibacter</taxon>
    </lineage>
</organism>
<comment type="caution">
    <text evidence="1">The sequence shown here is derived from an EMBL/GenBank/DDBJ whole genome shotgun (WGS) entry which is preliminary data.</text>
</comment>
<accession>A0A840DD72</accession>
<dbReference type="Proteomes" id="UP000571183">
    <property type="component" value="Unassembled WGS sequence"/>
</dbReference>
<proteinExistence type="predicted"/>
<keyword evidence="2" id="KW-1185">Reference proteome</keyword>
<gene>
    <name evidence="1" type="ORF">F5897_000715</name>
</gene>
<evidence type="ECO:0000313" key="1">
    <source>
        <dbReference type="EMBL" id="MBB4071411.1"/>
    </source>
</evidence>
<dbReference type="RefSeq" id="WP_183304495.1">
    <property type="nucleotide sequence ID" value="NZ_JACIFD010000006.1"/>
</dbReference>
<evidence type="ECO:0000313" key="2">
    <source>
        <dbReference type="Proteomes" id="UP000571183"/>
    </source>
</evidence>
<dbReference type="AlphaFoldDB" id="A0A840DD72"/>
<evidence type="ECO:0008006" key="3">
    <source>
        <dbReference type="Google" id="ProtNLM"/>
    </source>
</evidence>
<protein>
    <recommendedName>
        <fullName evidence="3">Asp23/Gls24 family envelope stress response protein</fullName>
    </recommendedName>
</protein>